<dbReference type="Proteomes" id="UP001437256">
    <property type="component" value="Unassembled WGS sequence"/>
</dbReference>
<evidence type="ECO:0000313" key="4">
    <source>
        <dbReference type="Proteomes" id="UP001437256"/>
    </source>
</evidence>
<feature type="region of interest" description="Disordered" evidence="1">
    <location>
        <begin position="1"/>
        <end position="87"/>
    </location>
</feature>
<dbReference type="PANTHER" id="PTHR42339">
    <property type="entry name" value="HISTONE H1"/>
    <property type="match status" value="1"/>
</dbReference>
<protein>
    <recommendedName>
        <fullName evidence="2">DUF7726 domain-containing protein</fullName>
    </recommendedName>
</protein>
<dbReference type="InterPro" id="IPR056143">
    <property type="entry name" value="DUF7726"/>
</dbReference>
<sequence>MPRRKHADIVRARNLHKHLKTGPSNSSTHPTPKITVLRLRKKVATERQARAADTGGKPQESSSKAETSSSRAGSSEPDLFSISLSGDEDGTVPLYESCDEIRQKIKDHLQSTKTTKASFLRDIARAAFPHSDPPIKIQSKQLADFLSLEGATSGNANRVYYASYVYFEKKRLSEGGEKSEHRLRMEKEWKLQGGISRKQNGYVWSWAPKDCVVFEDDLGKTHRERW</sequence>
<keyword evidence="4" id="KW-1185">Reference proteome</keyword>
<reference evidence="3 4" key="1">
    <citation type="submission" date="2024-05" db="EMBL/GenBank/DDBJ databases">
        <title>A draft genome resource for the thread blight pathogen Marasmius tenuissimus strain MS-2.</title>
        <authorList>
            <person name="Yulfo-Soto G.E."/>
            <person name="Baruah I.K."/>
            <person name="Amoako-Attah I."/>
            <person name="Bukari Y."/>
            <person name="Meinhardt L.W."/>
            <person name="Bailey B.A."/>
            <person name="Cohen S.P."/>
        </authorList>
    </citation>
    <scope>NUCLEOTIDE SEQUENCE [LARGE SCALE GENOMIC DNA]</scope>
    <source>
        <strain evidence="3 4">MS-2</strain>
    </source>
</reference>
<name>A0ABR3AFX5_9AGAR</name>
<organism evidence="3 4">
    <name type="scientific">Marasmius tenuissimus</name>
    <dbReference type="NCBI Taxonomy" id="585030"/>
    <lineage>
        <taxon>Eukaryota</taxon>
        <taxon>Fungi</taxon>
        <taxon>Dikarya</taxon>
        <taxon>Basidiomycota</taxon>
        <taxon>Agaricomycotina</taxon>
        <taxon>Agaricomycetes</taxon>
        <taxon>Agaricomycetidae</taxon>
        <taxon>Agaricales</taxon>
        <taxon>Marasmiineae</taxon>
        <taxon>Marasmiaceae</taxon>
        <taxon>Marasmius</taxon>
    </lineage>
</organism>
<gene>
    <name evidence="3" type="ORF">AAF712_000048</name>
</gene>
<accession>A0ABR3AFX5</accession>
<feature type="domain" description="DUF7726" evidence="2">
    <location>
        <begin position="135"/>
        <end position="175"/>
    </location>
</feature>
<dbReference type="EMBL" id="JBBXMP010000001">
    <property type="protein sequence ID" value="KAL0072286.1"/>
    <property type="molecule type" value="Genomic_DNA"/>
</dbReference>
<feature type="compositionally biased region" description="Low complexity" evidence="1">
    <location>
        <begin position="60"/>
        <end position="76"/>
    </location>
</feature>
<evidence type="ECO:0000313" key="3">
    <source>
        <dbReference type="EMBL" id="KAL0072286.1"/>
    </source>
</evidence>
<comment type="caution">
    <text evidence="3">The sequence shown here is derived from an EMBL/GenBank/DDBJ whole genome shotgun (WGS) entry which is preliminary data.</text>
</comment>
<proteinExistence type="predicted"/>
<evidence type="ECO:0000256" key="1">
    <source>
        <dbReference type="SAM" id="MobiDB-lite"/>
    </source>
</evidence>
<dbReference type="PANTHER" id="PTHR42339:SF1">
    <property type="entry name" value="HISTONE H1"/>
    <property type="match status" value="1"/>
</dbReference>
<dbReference type="Pfam" id="PF24852">
    <property type="entry name" value="DUF7726"/>
    <property type="match status" value="1"/>
</dbReference>
<evidence type="ECO:0000259" key="2">
    <source>
        <dbReference type="Pfam" id="PF24852"/>
    </source>
</evidence>